<proteinExistence type="predicted"/>
<feature type="transmembrane region" description="Helical" evidence="2">
    <location>
        <begin position="876"/>
        <end position="895"/>
    </location>
</feature>
<feature type="transmembrane region" description="Helical" evidence="2">
    <location>
        <begin position="520"/>
        <end position="540"/>
    </location>
</feature>
<reference evidence="3 4" key="1">
    <citation type="submission" date="2018-05" db="EMBL/GenBank/DDBJ databases">
        <title>The draft genome of strain NS-104.</title>
        <authorList>
            <person name="Hang P."/>
            <person name="Jiang J."/>
        </authorList>
    </citation>
    <scope>NUCLEOTIDE SEQUENCE [LARGE SCALE GENOMIC DNA]</scope>
    <source>
        <strain evidence="3 4">NS-104</strain>
    </source>
</reference>
<feature type="compositionally biased region" description="Basic and acidic residues" evidence="1">
    <location>
        <begin position="1085"/>
        <end position="1094"/>
    </location>
</feature>
<feature type="transmembrane region" description="Helical" evidence="2">
    <location>
        <begin position="1005"/>
        <end position="1030"/>
    </location>
</feature>
<feature type="transmembrane region" description="Helical" evidence="2">
    <location>
        <begin position="974"/>
        <end position="993"/>
    </location>
</feature>
<evidence type="ECO:0000313" key="4">
    <source>
        <dbReference type="Proteomes" id="UP000245252"/>
    </source>
</evidence>
<keyword evidence="2" id="KW-0812">Transmembrane</keyword>
<protein>
    <submittedName>
        <fullName evidence="3">ABC transporter permease</fullName>
    </submittedName>
</protein>
<dbReference type="SUPFAM" id="SSF82693">
    <property type="entry name" value="Multidrug efflux transporter AcrB pore domain, PN1, PN2, PC1 and PC2 subdomains"/>
    <property type="match status" value="3"/>
</dbReference>
<feature type="region of interest" description="Disordered" evidence="1">
    <location>
        <begin position="1085"/>
        <end position="1110"/>
    </location>
</feature>
<dbReference type="Pfam" id="PF00873">
    <property type="entry name" value="ACR_tran"/>
    <property type="match status" value="1"/>
</dbReference>
<dbReference type="Gene3D" id="3.30.70.1430">
    <property type="entry name" value="Multidrug efflux transporter AcrB pore domain"/>
    <property type="match status" value="2"/>
</dbReference>
<dbReference type="EMBL" id="QFBC01000002">
    <property type="protein sequence ID" value="PWE57038.1"/>
    <property type="molecule type" value="Genomic_DNA"/>
</dbReference>
<keyword evidence="2" id="KW-0472">Membrane</keyword>
<dbReference type="SUPFAM" id="SSF82714">
    <property type="entry name" value="Multidrug efflux transporter AcrB TolC docking domain, DN and DC subdomains"/>
    <property type="match status" value="2"/>
</dbReference>
<name>A0A2U2DUQ0_9HYPH</name>
<feature type="transmembrane region" description="Helical" evidence="2">
    <location>
        <begin position="457"/>
        <end position="479"/>
    </location>
</feature>
<feature type="transmembrane region" description="Helical" evidence="2">
    <location>
        <begin position="902"/>
        <end position="922"/>
    </location>
</feature>
<comment type="caution">
    <text evidence="3">The sequence shown here is derived from an EMBL/GenBank/DDBJ whole genome shotgun (WGS) entry which is preliminary data.</text>
</comment>
<dbReference type="Gene3D" id="3.30.2090.10">
    <property type="entry name" value="Multidrug efflux transporter AcrB TolC docking domain, DN and DC subdomains"/>
    <property type="match status" value="2"/>
</dbReference>
<feature type="transmembrane region" description="Helical" evidence="2">
    <location>
        <begin position="387"/>
        <end position="409"/>
    </location>
</feature>
<dbReference type="PANTHER" id="PTHR32063">
    <property type="match status" value="1"/>
</dbReference>
<evidence type="ECO:0000313" key="3">
    <source>
        <dbReference type="EMBL" id="PWE57038.1"/>
    </source>
</evidence>
<dbReference type="Gene3D" id="3.30.70.1320">
    <property type="entry name" value="Multidrug efflux transporter AcrB pore domain like"/>
    <property type="match status" value="1"/>
</dbReference>
<dbReference type="SUPFAM" id="SSF82866">
    <property type="entry name" value="Multidrug efflux transporter AcrB transmembrane domain"/>
    <property type="match status" value="2"/>
</dbReference>
<accession>A0A2U2DUQ0</accession>
<gene>
    <name evidence="3" type="ORF">DEM27_05170</name>
</gene>
<sequence length="1110" mass="120672">MNFSAWSIRNPIAPLLAFGLLLVVGLQSFYALPITRFPNIDVPLVAVTVTQSGASPAELEMQVTKEIEDAVASITGIDEIQSTVTDGQSQTVVMFRMEIPTEQAVQDTKDAIDRIRSNLPATVEEPIVTKIDVEGQAIQTFAVSSPDMTLEELSWFVDDTVKRALQGQAGIGRIDRYGGAEREVRIELNGDKLNAYGITAVSVNQQLRGTNIDLGSGRGQVAGAEQAIRVLGDKRNVAELADTTIALPNGRFVKLSDLGTIKDTYEEPKSFSRYNDTPVVTFGVFRSKGASEVSVAETVAESLDKLRAANPNVSIELINDSVYFTYGNYEAAMHTLIEGSLLAIAVVFLFLRNWRATLISAVALPLSAIPTFYIMDLMGFSLNLVSFLALTLATGILVDDAIVEIENIARHIKMGKTPYRAAIEAADEIGLAVIATTFTIIAVFVPVSFMPGIPGQYFIQFGLTVAFSVFFSLMVARLITPMMAAYLMRAEDAMDDHHDNDSAFLKGYTWLVRGTTSRWYMRYATLIAAIGFLVGSLALLSQVPGSFLPPEDASRIVLSVELPPNATLEDTEATTDAIYNQVKDLDGVESVFVLGGASPKGDLELRRATVTLSLDKLDHSLTKKIVNDILGKIPVLGPMLPKVEAHGRERPQWDIEKEVFARVRDIPDVRILKLNDRGERDLSFNFLSKNEKDLNEAVGVLEAKLRAEPLLANVSAEGALPRPELQIRPRMDQAARLGITPQQISETVRVATIGDVDAALAKISLDDRQIPIRVQTSLDLRRDLAAIRALKIQTASGALVPLSSVADVDYSEGASSIKRNNRNRVVAIGSDLLPGVALDSASARFREIVKQANLPPTVQLAESGDTKVQQEMQQSFVNAMLMGLMLVLTVLILLFKDVIQPFTILFSLPLAIGGVAVGLLVTNNPLSMPVLIGILMLMGIVTKNAILLVDFAIEMRRHGMERVQAMVEAGRKRARPIIMTSIAMSAGMLPSALGVGEGGTFRAPMAIAVIGGIIVSTVLSLLVVPSFFLIMDDLSRLLGWLFGRLVGKKDEEQLPMSTEELTEIANENQQSLATIEDRLTALEKQTREAEKAEQDNTPSNVVRLPPLAAE</sequence>
<dbReference type="Gene3D" id="3.30.70.1440">
    <property type="entry name" value="Multidrug efflux transporter AcrB pore domain"/>
    <property type="match status" value="1"/>
</dbReference>
<dbReference type="AlphaFoldDB" id="A0A2U2DUQ0"/>
<feature type="transmembrane region" description="Helical" evidence="2">
    <location>
        <begin position="358"/>
        <end position="375"/>
    </location>
</feature>
<evidence type="ECO:0000256" key="1">
    <source>
        <dbReference type="SAM" id="MobiDB-lite"/>
    </source>
</evidence>
<dbReference type="InterPro" id="IPR001036">
    <property type="entry name" value="Acrflvin-R"/>
</dbReference>
<feature type="transmembrane region" description="Helical" evidence="2">
    <location>
        <begin position="429"/>
        <end position="451"/>
    </location>
</feature>
<keyword evidence="4" id="KW-1185">Reference proteome</keyword>
<dbReference type="PANTHER" id="PTHR32063:SF77">
    <property type="entry name" value="ACR FAMILY TRANSPORT PROTEIN"/>
    <property type="match status" value="1"/>
</dbReference>
<feature type="transmembrane region" description="Helical" evidence="2">
    <location>
        <begin position="331"/>
        <end position="351"/>
    </location>
</feature>
<dbReference type="Gene3D" id="1.20.1640.10">
    <property type="entry name" value="Multidrug efflux transporter AcrB transmembrane domain"/>
    <property type="match status" value="2"/>
</dbReference>
<dbReference type="Proteomes" id="UP000245252">
    <property type="component" value="Unassembled WGS sequence"/>
</dbReference>
<dbReference type="RefSeq" id="WP_109457142.1">
    <property type="nucleotide sequence ID" value="NZ_QFBC01000002.1"/>
</dbReference>
<organism evidence="3 4">
    <name type="scientific">Metarhizobium album</name>
    <dbReference type="NCBI Taxonomy" id="2182425"/>
    <lineage>
        <taxon>Bacteria</taxon>
        <taxon>Pseudomonadati</taxon>
        <taxon>Pseudomonadota</taxon>
        <taxon>Alphaproteobacteria</taxon>
        <taxon>Hyphomicrobiales</taxon>
        <taxon>Rhizobiaceae</taxon>
        <taxon>Metarhizobium</taxon>
    </lineage>
</organism>
<evidence type="ECO:0000256" key="2">
    <source>
        <dbReference type="SAM" id="Phobius"/>
    </source>
</evidence>
<dbReference type="GO" id="GO:0005886">
    <property type="term" value="C:plasma membrane"/>
    <property type="evidence" value="ECO:0007669"/>
    <property type="project" value="TreeGrafter"/>
</dbReference>
<dbReference type="InterPro" id="IPR027463">
    <property type="entry name" value="AcrB_DN_DC_subdom"/>
</dbReference>
<dbReference type="GO" id="GO:0042910">
    <property type="term" value="F:xenobiotic transmembrane transporter activity"/>
    <property type="evidence" value="ECO:0007669"/>
    <property type="project" value="TreeGrafter"/>
</dbReference>
<feature type="transmembrane region" description="Helical" evidence="2">
    <location>
        <begin position="928"/>
        <end position="953"/>
    </location>
</feature>
<dbReference type="OrthoDB" id="9806532at2"/>
<keyword evidence="2" id="KW-1133">Transmembrane helix</keyword>
<dbReference type="PRINTS" id="PR00702">
    <property type="entry name" value="ACRIFLAVINRP"/>
</dbReference>